<dbReference type="InterPro" id="IPR004686">
    <property type="entry name" value="Mtc"/>
</dbReference>
<dbReference type="GO" id="GO:1990542">
    <property type="term" value="P:mitochondrial transmembrane transport"/>
    <property type="evidence" value="ECO:0007669"/>
    <property type="project" value="TreeGrafter"/>
</dbReference>
<feature type="compositionally biased region" description="Acidic residues" evidence="9">
    <location>
        <begin position="267"/>
        <end position="277"/>
    </location>
</feature>
<feature type="transmembrane region" description="Helical" evidence="10">
    <location>
        <begin position="79"/>
        <end position="100"/>
    </location>
</feature>
<evidence type="ECO:0000256" key="7">
    <source>
        <dbReference type="ARBA" id="ARBA00023128"/>
    </source>
</evidence>
<protein>
    <submittedName>
        <fullName evidence="11">Uncharacterized protein</fullName>
    </submittedName>
</protein>
<evidence type="ECO:0000256" key="8">
    <source>
        <dbReference type="ARBA" id="ARBA00023136"/>
    </source>
</evidence>
<keyword evidence="4 10" id="KW-0812">Transmembrane</keyword>
<evidence type="ECO:0000313" key="11">
    <source>
        <dbReference type="EMBL" id="GEM07211.1"/>
    </source>
</evidence>
<comment type="subcellular location">
    <subcellularLocation>
        <location evidence="1">Mitochondrion membrane</location>
        <topology evidence="1">Multi-pass membrane protein</topology>
    </subcellularLocation>
</comment>
<evidence type="ECO:0000256" key="10">
    <source>
        <dbReference type="SAM" id="Phobius"/>
    </source>
</evidence>
<accession>A0A511KA35</accession>
<dbReference type="GO" id="GO:0015075">
    <property type="term" value="F:monoatomic ion transmembrane transporter activity"/>
    <property type="evidence" value="ECO:0007669"/>
    <property type="project" value="InterPro"/>
</dbReference>
<comment type="caution">
    <text evidence="11">The sequence shown here is derived from an EMBL/GenBank/DDBJ whole genome shotgun (WGS) entry which is preliminary data.</text>
</comment>
<keyword evidence="7" id="KW-0496">Mitochondrion</keyword>
<evidence type="ECO:0000256" key="1">
    <source>
        <dbReference type="ARBA" id="ARBA00004225"/>
    </source>
</evidence>
<keyword evidence="8 10" id="KW-0472">Membrane</keyword>
<evidence type="ECO:0000256" key="6">
    <source>
        <dbReference type="ARBA" id="ARBA00022989"/>
    </source>
</evidence>
<dbReference type="Pfam" id="PF03820">
    <property type="entry name" value="SFXNs"/>
    <property type="match status" value="1"/>
</dbReference>
<keyword evidence="5" id="KW-0029">Amino-acid transport</keyword>
<proteinExistence type="inferred from homology"/>
<dbReference type="PANTHER" id="PTHR11153:SF6">
    <property type="entry name" value="SIDEROFLEXIN-5"/>
    <property type="match status" value="1"/>
</dbReference>
<evidence type="ECO:0000256" key="4">
    <source>
        <dbReference type="ARBA" id="ARBA00022692"/>
    </source>
</evidence>
<dbReference type="EMBL" id="BJWK01000002">
    <property type="protein sequence ID" value="GEM07211.1"/>
    <property type="molecule type" value="Genomic_DNA"/>
</dbReference>
<gene>
    <name evidence="11" type="ORF">Rt10032_c02g1228</name>
</gene>
<sequence length="423" mass="46451">MGWFLRSRLVTHLSVIVGFLLATLSTFYYAWSLSRSWPSPTNFTKVIRIFAMIFHALFATQSVLTWHSLFVASRSISSGLWTTFGIASIVFDSWWFTLMVSRHGFGGLCGKDAGYCSRKGVSIAFCVFLGFYALFRLATMLFVFHFDVHYNETASLPTTAPAPIQQPVMAAYPYATPVAAKLQSLAKGWMPARASGGGGWGGRWGGWNGARAGGGGGAGNVPLISVSQHDDPLPSRVDSLQPNQGVLFDADEGQGGRRRRSSLSESSGDEGVDESDGEEQRRYEERRKERKGRYHQLARGGSDASPFDVRPQPRYDTETYLGRVRHFASITAALTVLASPTDLKNTLWLLKEYQEGTGEGRKAWGHEERFGVLKAKQLVDSSIHPDTGEPVPLPFRVSGFVPTNLVIVAGMLAPNPSLKSLIF</sequence>
<feature type="transmembrane region" description="Helical" evidence="10">
    <location>
        <begin position="121"/>
        <end position="146"/>
    </location>
</feature>
<comment type="similarity">
    <text evidence="2">Belongs to the sideroflexin family.</text>
</comment>
<evidence type="ECO:0000256" key="3">
    <source>
        <dbReference type="ARBA" id="ARBA00022448"/>
    </source>
</evidence>
<organism evidence="11 12">
    <name type="scientific">Rhodotorula toruloides</name>
    <name type="common">Yeast</name>
    <name type="synonym">Rhodosporidium toruloides</name>
    <dbReference type="NCBI Taxonomy" id="5286"/>
    <lineage>
        <taxon>Eukaryota</taxon>
        <taxon>Fungi</taxon>
        <taxon>Dikarya</taxon>
        <taxon>Basidiomycota</taxon>
        <taxon>Pucciniomycotina</taxon>
        <taxon>Microbotryomycetes</taxon>
        <taxon>Sporidiobolales</taxon>
        <taxon>Sporidiobolaceae</taxon>
        <taxon>Rhodotorula</taxon>
    </lineage>
</organism>
<dbReference type="AlphaFoldDB" id="A0A511KA35"/>
<name>A0A511KA35_RHOTO</name>
<reference evidence="11 12" key="1">
    <citation type="submission" date="2019-07" db="EMBL/GenBank/DDBJ databases">
        <title>Rhodotorula toruloides NBRC10032 genome sequencing.</title>
        <authorList>
            <person name="Shida Y."/>
            <person name="Takaku H."/>
            <person name="Ogasawara W."/>
            <person name="Mori K."/>
        </authorList>
    </citation>
    <scope>NUCLEOTIDE SEQUENCE [LARGE SCALE GENOMIC DNA]</scope>
    <source>
        <strain evidence="11 12">NBRC10032</strain>
    </source>
</reference>
<evidence type="ECO:0000313" key="12">
    <source>
        <dbReference type="Proteomes" id="UP000321518"/>
    </source>
</evidence>
<dbReference type="GO" id="GO:0006865">
    <property type="term" value="P:amino acid transport"/>
    <property type="evidence" value="ECO:0007669"/>
    <property type="project" value="UniProtKB-KW"/>
</dbReference>
<evidence type="ECO:0000256" key="2">
    <source>
        <dbReference type="ARBA" id="ARBA00005974"/>
    </source>
</evidence>
<dbReference type="Proteomes" id="UP000321518">
    <property type="component" value="Unassembled WGS sequence"/>
</dbReference>
<dbReference type="OrthoDB" id="2529267at2759"/>
<feature type="transmembrane region" description="Helical" evidence="10">
    <location>
        <begin position="46"/>
        <end position="67"/>
    </location>
</feature>
<feature type="region of interest" description="Disordered" evidence="9">
    <location>
        <begin position="220"/>
        <end position="314"/>
    </location>
</feature>
<dbReference type="GO" id="GO:0005743">
    <property type="term" value="C:mitochondrial inner membrane"/>
    <property type="evidence" value="ECO:0007669"/>
    <property type="project" value="TreeGrafter"/>
</dbReference>
<feature type="transmembrane region" description="Helical" evidence="10">
    <location>
        <begin position="12"/>
        <end position="34"/>
    </location>
</feature>
<keyword evidence="6 10" id="KW-1133">Transmembrane helix</keyword>
<evidence type="ECO:0000256" key="5">
    <source>
        <dbReference type="ARBA" id="ARBA00022970"/>
    </source>
</evidence>
<evidence type="ECO:0000256" key="9">
    <source>
        <dbReference type="SAM" id="MobiDB-lite"/>
    </source>
</evidence>
<keyword evidence="3" id="KW-0813">Transport</keyword>
<dbReference type="PANTHER" id="PTHR11153">
    <property type="entry name" value="SIDEROFLEXIN"/>
    <property type="match status" value="1"/>
</dbReference>
<feature type="compositionally biased region" description="Basic and acidic residues" evidence="9">
    <location>
        <begin position="278"/>
        <end position="287"/>
    </location>
</feature>